<dbReference type="PANTHER" id="PTHR38133:SF1">
    <property type="entry name" value="SLR1429 PROTEIN"/>
    <property type="match status" value="1"/>
</dbReference>
<evidence type="ECO:0000259" key="2">
    <source>
        <dbReference type="PROSITE" id="PS50966"/>
    </source>
</evidence>
<keyword evidence="1" id="KW-0862">Zinc</keyword>
<reference evidence="3" key="2">
    <citation type="submission" date="2020-09" db="EMBL/GenBank/DDBJ databases">
        <authorList>
            <person name="Sun Q."/>
            <person name="Zhou Y."/>
        </authorList>
    </citation>
    <scope>NUCLEOTIDE SEQUENCE</scope>
    <source>
        <strain evidence="3">CGMCC 1.15322</strain>
    </source>
</reference>
<dbReference type="PROSITE" id="PS50966">
    <property type="entry name" value="ZF_SWIM"/>
    <property type="match status" value="1"/>
</dbReference>
<dbReference type="InterPro" id="IPR007527">
    <property type="entry name" value="Znf_SWIM"/>
</dbReference>
<name>A0A916S7T5_9BURK</name>
<keyword evidence="1" id="KW-0479">Metal-binding</keyword>
<dbReference type="AlphaFoldDB" id="A0A916S7T5"/>
<sequence>MSYYGWKPYVSVGARQKQAEKTATKAKKAGKLYPIAAYRGALAKTAWGKNWCDNLEAHSDYDNRLPRGRTYVRNGSVIDLQISAGKVNALVVGSSLYKVEVTVKPVAPAQWKSICKDCSGSIASLVEILQGKLSTSVMQRLCQPGTGLMPSATALKFSCSCPDWADMCKHVAAVLYGVGARLDHQPELLFTLCNVDAKELIQAAGSGLATKRTAPEFAKVLDDAFLGDVFGLDMAEPLDEVLPVKPVAAKKMAGKKAVLQKVSASKVVPGKLAAKKPAVKKVAAVKATAKKATVKQGVARKAATAVKPARKK</sequence>
<accession>A0A916S7T5</accession>
<dbReference type="Proteomes" id="UP000620596">
    <property type="component" value="Unassembled WGS sequence"/>
</dbReference>
<evidence type="ECO:0000313" key="4">
    <source>
        <dbReference type="Proteomes" id="UP000620596"/>
    </source>
</evidence>
<proteinExistence type="predicted"/>
<dbReference type="PANTHER" id="PTHR38133">
    <property type="entry name" value="SLR1429 PROTEIN"/>
    <property type="match status" value="1"/>
</dbReference>
<organism evidence="3 4">
    <name type="scientific">Polaromonas eurypsychrophila</name>
    <dbReference type="NCBI Taxonomy" id="1614635"/>
    <lineage>
        <taxon>Bacteria</taxon>
        <taxon>Pseudomonadati</taxon>
        <taxon>Pseudomonadota</taxon>
        <taxon>Betaproteobacteria</taxon>
        <taxon>Burkholderiales</taxon>
        <taxon>Comamonadaceae</taxon>
        <taxon>Polaromonas</taxon>
    </lineage>
</organism>
<dbReference type="GO" id="GO:0008270">
    <property type="term" value="F:zinc ion binding"/>
    <property type="evidence" value="ECO:0007669"/>
    <property type="project" value="UniProtKB-KW"/>
</dbReference>
<comment type="caution">
    <text evidence="3">The sequence shown here is derived from an EMBL/GenBank/DDBJ whole genome shotgun (WGS) entry which is preliminary data.</text>
</comment>
<keyword evidence="1" id="KW-0863">Zinc-finger</keyword>
<evidence type="ECO:0000313" key="3">
    <source>
        <dbReference type="EMBL" id="GGA88553.1"/>
    </source>
</evidence>
<dbReference type="EMBL" id="BMIG01000002">
    <property type="protein sequence ID" value="GGA88553.1"/>
    <property type="molecule type" value="Genomic_DNA"/>
</dbReference>
<feature type="domain" description="SWIM-type" evidence="2">
    <location>
        <begin position="151"/>
        <end position="179"/>
    </location>
</feature>
<keyword evidence="4" id="KW-1185">Reference proteome</keyword>
<protein>
    <recommendedName>
        <fullName evidence="2">SWIM-type domain-containing protein</fullName>
    </recommendedName>
</protein>
<evidence type="ECO:0000256" key="1">
    <source>
        <dbReference type="PROSITE-ProRule" id="PRU00325"/>
    </source>
</evidence>
<reference evidence="3" key="1">
    <citation type="journal article" date="2014" name="Int. J. Syst. Evol. Microbiol.">
        <title>Complete genome sequence of Corynebacterium casei LMG S-19264T (=DSM 44701T), isolated from a smear-ripened cheese.</title>
        <authorList>
            <consortium name="US DOE Joint Genome Institute (JGI-PGF)"/>
            <person name="Walter F."/>
            <person name="Albersmeier A."/>
            <person name="Kalinowski J."/>
            <person name="Ruckert C."/>
        </authorList>
    </citation>
    <scope>NUCLEOTIDE SEQUENCE</scope>
    <source>
        <strain evidence="3">CGMCC 1.15322</strain>
    </source>
</reference>
<dbReference type="Pfam" id="PF04434">
    <property type="entry name" value="SWIM"/>
    <property type="match status" value="1"/>
</dbReference>
<gene>
    <name evidence="3" type="ORF">GCM10011496_06630</name>
</gene>
<dbReference type="RefSeq" id="WP_229676147.1">
    <property type="nucleotide sequence ID" value="NZ_BMIG01000002.1"/>
</dbReference>